<dbReference type="InterPro" id="IPR007621">
    <property type="entry name" value="TPM_dom"/>
</dbReference>
<dbReference type="EMBL" id="FUHU01000036">
    <property type="protein sequence ID" value="SJM62262.1"/>
    <property type="molecule type" value="Genomic_DNA"/>
</dbReference>
<proteinExistence type="predicted"/>
<evidence type="ECO:0000259" key="5">
    <source>
        <dbReference type="Pfam" id="PF04536"/>
    </source>
</evidence>
<feature type="coiled-coil region" evidence="1">
    <location>
        <begin position="197"/>
        <end position="228"/>
    </location>
</feature>
<dbReference type="Gene3D" id="3.10.310.50">
    <property type="match status" value="1"/>
</dbReference>
<name>A0A1R4G2Q6_9MICO</name>
<dbReference type="Pfam" id="PF04536">
    <property type="entry name" value="TPM_phosphatase"/>
    <property type="match status" value="1"/>
</dbReference>
<organism evidence="6 7">
    <name type="scientific">Agrococcus casei LMG 22410</name>
    <dbReference type="NCBI Taxonomy" id="1255656"/>
    <lineage>
        <taxon>Bacteria</taxon>
        <taxon>Bacillati</taxon>
        <taxon>Actinomycetota</taxon>
        <taxon>Actinomycetes</taxon>
        <taxon>Micrococcales</taxon>
        <taxon>Microbacteriaceae</taxon>
        <taxon>Agrococcus</taxon>
    </lineage>
</organism>
<evidence type="ECO:0000313" key="7">
    <source>
        <dbReference type="Proteomes" id="UP000195787"/>
    </source>
</evidence>
<dbReference type="GeneID" id="303174329"/>
<keyword evidence="3" id="KW-0812">Transmembrane</keyword>
<evidence type="ECO:0000256" key="1">
    <source>
        <dbReference type="SAM" id="Coils"/>
    </source>
</evidence>
<evidence type="ECO:0000256" key="2">
    <source>
        <dbReference type="SAM" id="MobiDB-lite"/>
    </source>
</evidence>
<dbReference type="Proteomes" id="UP000195787">
    <property type="component" value="Unassembled WGS sequence"/>
</dbReference>
<accession>A0A1R4G2Q6</accession>
<keyword evidence="4" id="KW-0732">Signal</keyword>
<keyword evidence="7" id="KW-1185">Reference proteome</keyword>
<keyword evidence="3" id="KW-1133">Transmembrane helix</keyword>
<dbReference type="RefSeq" id="WP_086992068.1">
    <property type="nucleotide sequence ID" value="NZ_FUHU01000036.1"/>
</dbReference>
<feature type="compositionally biased region" description="Polar residues" evidence="2">
    <location>
        <begin position="528"/>
        <end position="544"/>
    </location>
</feature>
<feature type="region of interest" description="Disordered" evidence="2">
    <location>
        <begin position="528"/>
        <end position="597"/>
    </location>
</feature>
<feature type="chain" id="PRO_5013386000" description="TPM domain-containing protein" evidence="4">
    <location>
        <begin position="33"/>
        <end position="652"/>
    </location>
</feature>
<feature type="coiled-coil region" evidence="1">
    <location>
        <begin position="409"/>
        <end position="450"/>
    </location>
</feature>
<sequence>MSHNVAVRRVRRRSLILTAALAVLLVPFGAQAATAAEPESLDGQTVVDTTGLLDDVAAVETEVRNASAEGPDNVYVMIIDSFEGADSITFANTVAQESGVAFNSIIAVVATDDDGRYGVAVGSDVENSDSTIQSAVEDDLVPGILSGNSGQAGDAIVAFADRLATAPGESAQQGGMTILIALIVIIVIVIVIVVVVKVRKRNRARKAQQALEAELEELKKRADIALVHLDETVRQSDQELQFALAQFGQEPVAKFQEALNRAKKGTQEAFTLQQQLDDAFPDTEQEQRDWNARILEIAETSQAELGEHADDFERLRDLEKNAPQVIEGLKKRRASLPAMIESAKVTLDREDDTHSGKSIAPIKENIVHAERALPELDRALSTADEAVSAGRMSDAPLPVFAAETALAEIEELLGEVTAHAKRLSELDAQYQDELEEAKSLIVKLEAAQNLTVNKAPLVGMLQEHLSRASAVPRDTVTVLESINRATDQVEGALKSGREREQLVRQAEMRVEFARSQIDTAEKFVNTRRYQMSRQPRQLLSQAKSSLAEAMRSNDPRERIRLASAATSQAQQAQSAAQNDTDDWGNWGGGGRRRTSGGDVGGVVAGMVLGAIFSGGRGGGGGFSGGGGGFSGGGGGFSGFGGGGGGGFSGFGR</sequence>
<keyword evidence="3" id="KW-0472">Membrane</keyword>
<feature type="compositionally biased region" description="Low complexity" evidence="2">
    <location>
        <begin position="562"/>
        <end position="578"/>
    </location>
</feature>
<feature type="domain" description="TPM" evidence="5">
    <location>
        <begin position="46"/>
        <end position="164"/>
    </location>
</feature>
<evidence type="ECO:0000256" key="4">
    <source>
        <dbReference type="SAM" id="SignalP"/>
    </source>
</evidence>
<reference evidence="6 7" key="1">
    <citation type="submission" date="2017-02" db="EMBL/GenBank/DDBJ databases">
        <authorList>
            <person name="Peterson S.W."/>
        </authorList>
    </citation>
    <scope>NUCLEOTIDE SEQUENCE [LARGE SCALE GENOMIC DNA]</scope>
    <source>
        <strain evidence="6 7">LMG 22410</strain>
    </source>
</reference>
<evidence type="ECO:0000256" key="3">
    <source>
        <dbReference type="SAM" id="Phobius"/>
    </source>
</evidence>
<gene>
    <name evidence="6" type="ORF">CZ674_08220</name>
</gene>
<evidence type="ECO:0000313" key="6">
    <source>
        <dbReference type="EMBL" id="SJM62262.1"/>
    </source>
</evidence>
<feature type="compositionally biased region" description="Basic and acidic residues" evidence="2">
    <location>
        <begin position="551"/>
        <end position="560"/>
    </location>
</feature>
<feature type="transmembrane region" description="Helical" evidence="3">
    <location>
        <begin position="176"/>
        <end position="196"/>
    </location>
</feature>
<dbReference type="AlphaFoldDB" id="A0A1R4G2Q6"/>
<keyword evidence="1" id="KW-0175">Coiled coil</keyword>
<protein>
    <recommendedName>
        <fullName evidence="5">TPM domain-containing protein</fullName>
    </recommendedName>
</protein>
<feature type="signal peptide" evidence="4">
    <location>
        <begin position="1"/>
        <end position="32"/>
    </location>
</feature>